<dbReference type="EMBL" id="HG994580">
    <property type="protein sequence ID" value="CAF2751892.1"/>
    <property type="molecule type" value="Genomic_DNA"/>
</dbReference>
<comment type="caution">
    <text evidence="5">Lacks conserved residue(s) required for the propagation of feature annotation.</text>
</comment>
<feature type="domain" description="Sushi" evidence="7">
    <location>
        <begin position="631"/>
        <end position="688"/>
    </location>
</feature>
<keyword evidence="4" id="KW-0325">Glycoprotein</keyword>
<keyword evidence="3 5" id="KW-1015">Disulfide bond</keyword>
<feature type="domain" description="Sushi" evidence="7">
    <location>
        <begin position="269"/>
        <end position="326"/>
    </location>
</feature>
<feature type="domain" description="Sushi" evidence="7">
    <location>
        <begin position="328"/>
        <end position="392"/>
    </location>
</feature>
<dbReference type="Gene3D" id="2.10.70.10">
    <property type="entry name" value="Complement Module, domain 1"/>
    <property type="match status" value="6"/>
</dbReference>
<evidence type="ECO:0000256" key="6">
    <source>
        <dbReference type="SAM" id="MobiDB-lite"/>
    </source>
</evidence>
<reference evidence="8" key="1">
    <citation type="submission" date="2021-02" db="EMBL/GenBank/DDBJ databases">
        <authorList>
            <person name="Bekaert M."/>
        </authorList>
    </citation>
    <scope>NUCLEOTIDE SEQUENCE</scope>
    <source>
        <strain evidence="8">IoA-00</strain>
    </source>
</reference>
<dbReference type="AlphaFoldDB" id="A0A7R8CFJ7"/>
<dbReference type="OrthoDB" id="5804959at2759"/>
<keyword evidence="2" id="KW-0677">Repeat</keyword>
<keyword evidence="1 5" id="KW-0768">Sushi</keyword>
<dbReference type="InterPro" id="IPR000436">
    <property type="entry name" value="Sushi_SCR_CCP_dom"/>
</dbReference>
<accession>A0A7R8CFJ7</accession>
<name>A0A7R8CFJ7_LEPSM</name>
<dbReference type="Pfam" id="PF00084">
    <property type="entry name" value="Sushi"/>
    <property type="match status" value="5"/>
</dbReference>
<organism evidence="8 9">
    <name type="scientific">Lepeophtheirus salmonis</name>
    <name type="common">Salmon louse</name>
    <name type="synonym">Caligus salmonis</name>
    <dbReference type="NCBI Taxonomy" id="72036"/>
    <lineage>
        <taxon>Eukaryota</taxon>
        <taxon>Metazoa</taxon>
        <taxon>Ecdysozoa</taxon>
        <taxon>Arthropoda</taxon>
        <taxon>Crustacea</taxon>
        <taxon>Multicrustacea</taxon>
        <taxon>Hexanauplia</taxon>
        <taxon>Copepoda</taxon>
        <taxon>Siphonostomatoida</taxon>
        <taxon>Caligidae</taxon>
        <taxon>Lepeophtheirus</taxon>
    </lineage>
</organism>
<keyword evidence="9" id="KW-1185">Reference proteome</keyword>
<feature type="domain" description="Sushi" evidence="7">
    <location>
        <begin position="393"/>
        <end position="451"/>
    </location>
</feature>
<dbReference type="InterPro" id="IPR050350">
    <property type="entry name" value="Compl-Cell_Adhes-Reg"/>
</dbReference>
<evidence type="ECO:0000256" key="4">
    <source>
        <dbReference type="ARBA" id="ARBA00023180"/>
    </source>
</evidence>
<evidence type="ECO:0000256" key="5">
    <source>
        <dbReference type="PROSITE-ProRule" id="PRU00302"/>
    </source>
</evidence>
<sequence length="711" mass="78182">MSHQLYTTSSEQQIHEGSREERLCAFGAVPALGGGVPLPPHGTWKRKQIRSCLPIVEGDVEEELYGQDKSEEMSSSSNTVGANDWHQLGNKYVQLRDESLPSSPDHHGSSLSNACGGRFNCVSSNLSHQNSGSNSTITTAVTSSLLLPPPPPHTTLLSGHHSVPEQLTIEEPPPGYDEDPHHSMHPHSLSEDVGSGGRERRGFLCSPSLMVKISKLNVRSGLYKVAGEFGLRGELINRTTAHIGFGGFGSGGSLGSGSSQLHAIFDVDQNCELLMDPVHGKVHQTGRNLGDRAIYTCTNGWEIVGVEERVCQSDGHWSNEEPYCKKRVFCMNPPLVQHATHNGPPDTNHFQLETVLKYSCYPGYLTVGFAHAKCFLYNDTAQWFGPDVTCKAIKCSEPEEVLNGDVDRKCQTFGCRISYQCRAGYELQGRQHRYCQADGSWSPRMLPQCVRNSSQTVTCVVEVKHQSEKSIQCPLPQNPINGRAVYASVSYNSLISYECNYGNGQELSRIVKKSTAEAPGILPNGWLEGTRTTLHAVVTFRCQEGMTFEGPSYRTICQADGRWSHPLPRCFAPCVVPHISHGFVADRASGSSVPHTNTIDVQCLSQFQKTHDATPICKNGTWSRVPKCIPAKCRELPDAPQNGMVVAPNLEHGMVGKFECRDGYMLKGNNTTQCFFGNWTGMTPWCKEVFCPFPGFVENGKNPSRREHGSL</sequence>
<dbReference type="PANTHER" id="PTHR19325:SF575">
    <property type="entry name" value="LOCOMOTION-RELATED PROTEIN HIKARU GENKI"/>
    <property type="match status" value="1"/>
</dbReference>
<dbReference type="SUPFAM" id="SSF57535">
    <property type="entry name" value="Complement control module/SCR domain"/>
    <property type="match status" value="6"/>
</dbReference>
<dbReference type="Proteomes" id="UP000675881">
    <property type="component" value="Chromosome 1"/>
</dbReference>
<evidence type="ECO:0000256" key="3">
    <source>
        <dbReference type="ARBA" id="ARBA00023157"/>
    </source>
</evidence>
<proteinExistence type="predicted"/>
<dbReference type="InterPro" id="IPR035976">
    <property type="entry name" value="Sushi/SCR/CCP_sf"/>
</dbReference>
<gene>
    <name evidence="8" type="ORF">LSAA_798</name>
</gene>
<evidence type="ECO:0000256" key="2">
    <source>
        <dbReference type="ARBA" id="ARBA00022737"/>
    </source>
</evidence>
<evidence type="ECO:0000259" key="7">
    <source>
        <dbReference type="PROSITE" id="PS50923"/>
    </source>
</evidence>
<dbReference type="PROSITE" id="PS50923">
    <property type="entry name" value="SUSHI"/>
    <property type="match status" value="5"/>
</dbReference>
<evidence type="ECO:0000313" key="8">
    <source>
        <dbReference type="EMBL" id="CAF2751892.1"/>
    </source>
</evidence>
<feature type="region of interest" description="Disordered" evidence="6">
    <location>
        <begin position="170"/>
        <end position="197"/>
    </location>
</feature>
<dbReference type="CDD" id="cd00033">
    <property type="entry name" value="CCP"/>
    <property type="match status" value="5"/>
</dbReference>
<dbReference type="SMART" id="SM00032">
    <property type="entry name" value="CCP"/>
    <property type="match status" value="6"/>
</dbReference>
<dbReference type="PANTHER" id="PTHR19325">
    <property type="entry name" value="COMPLEMENT COMPONENT-RELATED SUSHI DOMAIN-CONTAINING"/>
    <property type="match status" value="1"/>
</dbReference>
<protein>
    <submittedName>
        <fullName evidence="8">(salmon louse) hypothetical protein</fullName>
    </submittedName>
</protein>
<evidence type="ECO:0000313" key="9">
    <source>
        <dbReference type="Proteomes" id="UP000675881"/>
    </source>
</evidence>
<evidence type="ECO:0000256" key="1">
    <source>
        <dbReference type="ARBA" id="ARBA00022659"/>
    </source>
</evidence>
<feature type="disulfide bond" evidence="5">
    <location>
        <begin position="297"/>
        <end position="324"/>
    </location>
</feature>
<feature type="domain" description="Sushi" evidence="7">
    <location>
        <begin position="514"/>
        <end position="572"/>
    </location>
</feature>